<dbReference type="InterPro" id="IPR003594">
    <property type="entry name" value="HATPase_dom"/>
</dbReference>
<evidence type="ECO:0000313" key="3">
    <source>
        <dbReference type="EMBL" id="BBO84322.1"/>
    </source>
</evidence>
<keyword evidence="1" id="KW-0812">Transmembrane</keyword>
<dbReference type="KEGG" id="dov:DSCO28_48880"/>
<feature type="domain" description="Histidine kinase/HSP90-like ATPase" evidence="2">
    <location>
        <begin position="209"/>
        <end position="307"/>
    </location>
</feature>
<proteinExistence type="predicted"/>
<organism evidence="3 4">
    <name type="scientific">Desulfosarcina ovata subsp. sediminis</name>
    <dbReference type="NCBI Taxonomy" id="885957"/>
    <lineage>
        <taxon>Bacteria</taxon>
        <taxon>Pseudomonadati</taxon>
        <taxon>Thermodesulfobacteriota</taxon>
        <taxon>Desulfobacteria</taxon>
        <taxon>Desulfobacterales</taxon>
        <taxon>Desulfosarcinaceae</taxon>
        <taxon>Desulfosarcina</taxon>
    </lineage>
</organism>
<evidence type="ECO:0000313" key="4">
    <source>
        <dbReference type="Proteomes" id="UP000425960"/>
    </source>
</evidence>
<dbReference type="InterPro" id="IPR036890">
    <property type="entry name" value="HATPase_C_sf"/>
</dbReference>
<protein>
    <recommendedName>
        <fullName evidence="2">Histidine kinase/HSP90-like ATPase domain-containing protein</fullName>
    </recommendedName>
</protein>
<name>A0A5K7ZVP7_9BACT</name>
<evidence type="ECO:0000259" key="2">
    <source>
        <dbReference type="SMART" id="SM00387"/>
    </source>
</evidence>
<dbReference type="Gene3D" id="3.30.450.20">
    <property type="entry name" value="PAS domain"/>
    <property type="match status" value="1"/>
</dbReference>
<feature type="transmembrane region" description="Helical" evidence="1">
    <location>
        <begin position="44"/>
        <end position="64"/>
    </location>
</feature>
<gene>
    <name evidence="3" type="ORF">DSCO28_48880</name>
</gene>
<dbReference type="SUPFAM" id="SSF55874">
    <property type="entry name" value="ATPase domain of HSP90 chaperone/DNA topoisomerase II/histidine kinase"/>
    <property type="match status" value="1"/>
</dbReference>
<dbReference type="Gene3D" id="3.30.565.10">
    <property type="entry name" value="Histidine kinase-like ATPase, C-terminal domain"/>
    <property type="match status" value="1"/>
</dbReference>
<dbReference type="Pfam" id="PF02518">
    <property type="entry name" value="HATPase_c"/>
    <property type="match status" value="1"/>
</dbReference>
<keyword evidence="1" id="KW-1133">Transmembrane helix</keyword>
<dbReference type="PANTHER" id="PTHR43065">
    <property type="entry name" value="SENSOR HISTIDINE KINASE"/>
    <property type="match status" value="1"/>
</dbReference>
<dbReference type="AlphaFoldDB" id="A0A5K7ZVP7"/>
<keyword evidence="1" id="KW-0472">Membrane</keyword>
<reference evidence="3 4" key="1">
    <citation type="submission" date="2019-11" db="EMBL/GenBank/DDBJ databases">
        <title>Comparative genomics of hydrocarbon-degrading Desulfosarcina strains.</title>
        <authorList>
            <person name="Watanabe M."/>
            <person name="Kojima H."/>
            <person name="Fukui M."/>
        </authorList>
    </citation>
    <scope>NUCLEOTIDE SEQUENCE [LARGE SCALE GENOMIC DNA]</scope>
    <source>
        <strain evidence="3 4">28bB2T</strain>
    </source>
</reference>
<dbReference type="SMART" id="SM00387">
    <property type="entry name" value="HATPase_c"/>
    <property type="match status" value="1"/>
</dbReference>
<dbReference type="Pfam" id="PF07568">
    <property type="entry name" value="HisKA_2"/>
    <property type="match status" value="1"/>
</dbReference>
<accession>A0A5K7ZVP7</accession>
<dbReference type="EMBL" id="AP021876">
    <property type="protein sequence ID" value="BBO84322.1"/>
    <property type="molecule type" value="Genomic_DNA"/>
</dbReference>
<dbReference type="Proteomes" id="UP000425960">
    <property type="component" value="Chromosome"/>
</dbReference>
<dbReference type="InterPro" id="IPR011495">
    <property type="entry name" value="Sig_transdc_His_kin_sub2_dim/P"/>
</dbReference>
<sequence length="313" mass="35018">MPAVDITRRFHPMVRIGCRYGILSFLLTAIPAHATGSGPSGYENFFWILVWVVVLVITVFLGYLQQNRMVRRKTAELRRELFERQMTEKELLASDHKLRQSLAEKDALLKEIHHRVKNNLQIVSSLLYLQEDSMQDPNGKGVEILRESQNRVKSMALIHEQLYSTTDLAKIDFGRYVQGLTANLFDAYGIDAGRIRLNVCADDVRLGVDMAVPCGLIVNELVSNSLKHAFPEHGCGMLDIVVRLLNNGRMEIVVADDGVGLTATSDGEEKQSLGLRLINTLATQLDGVLTVDTENGTRFSIVLNVPEQTKKES</sequence>
<evidence type="ECO:0000256" key="1">
    <source>
        <dbReference type="SAM" id="Phobius"/>
    </source>
</evidence>
<dbReference type="PANTHER" id="PTHR43065:SF23">
    <property type="entry name" value="SENSOR HISTIDINE KINASE PDTAS"/>
    <property type="match status" value="1"/>
</dbReference>